<feature type="domain" description="C2H2-type" evidence="8">
    <location>
        <begin position="184"/>
        <end position="206"/>
    </location>
</feature>
<keyword evidence="7" id="KW-0472">Membrane</keyword>
<reference evidence="9 10" key="1">
    <citation type="submission" date="2020-03" db="EMBL/GenBank/DDBJ databases">
        <title>Draft Genome Sequence of Cudoniella acicularis.</title>
        <authorList>
            <person name="Buettner E."/>
            <person name="Kellner H."/>
        </authorList>
    </citation>
    <scope>NUCLEOTIDE SEQUENCE [LARGE SCALE GENOMIC DNA]</scope>
    <source>
        <strain evidence="9 10">DSM 108380</strain>
    </source>
</reference>
<evidence type="ECO:0000256" key="7">
    <source>
        <dbReference type="SAM" id="Phobius"/>
    </source>
</evidence>
<comment type="caution">
    <text evidence="9">The sequence shown here is derived from an EMBL/GenBank/DDBJ whole genome shotgun (WGS) entry which is preliminary data.</text>
</comment>
<accession>A0A8H4QNS6</accession>
<feature type="compositionally biased region" description="Pro residues" evidence="6">
    <location>
        <begin position="840"/>
        <end position="850"/>
    </location>
</feature>
<name>A0A8H4QNS6_9HELO</name>
<evidence type="ECO:0000256" key="2">
    <source>
        <dbReference type="ARBA" id="ARBA00022737"/>
    </source>
</evidence>
<dbReference type="SMART" id="SM00355">
    <property type="entry name" value="ZnF_C2H2"/>
    <property type="match status" value="4"/>
</dbReference>
<dbReference type="PANTHER" id="PTHR24393:SF34">
    <property type="entry name" value="PR_SET DOMAIN 13"/>
    <property type="match status" value="1"/>
</dbReference>
<keyword evidence="10" id="KW-1185">Reference proteome</keyword>
<feature type="compositionally biased region" description="Low complexity" evidence="6">
    <location>
        <begin position="480"/>
        <end position="494"/>
    </location>
</feature>
<evidence type="ECO:0000256" key="6">
    <source>
        <dbReference type="SAM" id="MobiDB-lite"/>
    </source>
</evidence>
<dbReference type="GO" id="GO:0001228">
    <property type="term" value="F:DNA-binding transcription activator activity, RNA polymerase II-specific"/>
    <property type="evidence" value="ECO:0007669"/>
    <property type="project" value="TreeGrafter"/>
</dbReference>
<feature type="compositionally biased region" description="Acidic residues" evidence="6">
    <location>
        <begin position="982"/>
        <end position="991"/>
    </location>
</feature>
<dbReference type="GO" id="GO:0000978">
    <property type="term" value="F:RNA polymerase II cis-regulatory region sequence-specific DNA binding"/>
    <property type="evidence" value="ECO:0007669"/>
    <property type="project" value="TreeGrafter"/>
</dbReference>
<keyword evidence="5" id="KW-0539">Nucleus</keyword>
<dbReference type="GO" id="GO:0008270">
    <property type="term" value="F:zinc ion binding"/>
    <property type="evidence" value="ECO:0007669"/>
    <property type="project" value="UniProtKB-KW"/>
</dbReference>
<evidence type="ECO:0000256" key="4">
    <source>
        <dbReference type="ARBA" id="ARBA00022833"/>
    </source>
</evidence>
<feature type="transmembrane region" description="Helical" evidence="7">
    <location>
        <begin position="522"/>
        <end position="543"/>
    </location>
</feature>
<evidence type="ECO:0000256" key="5">
    <source>
        <dbReference type="ARBA" id="ARBA00023242"/>
    </source>
</evidence>
<keyword evidence="3" id="KW-0863">Zinc-finger</keyword>
<dbReference type="Proteomes" id="UP000566819">
    <property type="component" value="Unassembled WGS sequence"/>
</dbReference>
<dbReference type="PROSITE" id="PS00028">
    <property type="entry name" value="ZINC_FINGER_C2H2_1"/>
    <property type="match status" value="1"/>
</dbReference>
<gene>
    <name evidence="9" type="ORF">G7Y89_g15374</name>
</gene>
<evidence type="ECO:0000259" key="8">
    <source>
        <dbReference type="PROSITE" id="PS00028"/>
    </source>
</evidence>
<evidence type="ECO:0000256" key="3">
    <source>
        <dbReference type="ARBA" id="ARBA00022771"/>
    </source>
</evidence>
<keyword evidence="1" id="KW-0479">Metal-binding</keyword>
<evidence type="ECO:0000256" key="1">
    <source>
        <dbReference type="ARBA" id="ARBA00022723"/>
    </source>
</evidence>
<evidence type="ECO:0000313" key="10">
    <source>
        <dbReference type="Proteomes" id="UP000566819"/>
    </source>
</evidence>
<protein>
    <recommendedName>
        <fullName evidence="8">C2H2-type domain-containing protein</fullName>
    </recommendedName>
</protein>
<keyword evidence="7" id="KW-1133">Transmembrane helix</keyword>
<organism evidence="9 10">
    <name type="scientific">Cudoniella acicularis</name>
    <dbReference type="NCBI Taxonomy" id="354080"/>
    <lineage>
        <taxon>Eukaryota</taxon>
        <taxon>Fungi</taxon>
        <taxon>Dikarya</taxon>
        <taxon>Ascomycota</taxon>
        <taxon>Pezizomycotina</taxon>
        <taxon>Leotiomycetes</taxon>
        <taxon>Helotiales</taxon>
        <taxon>Tricladiaceae</taxon>
        <taxon>Cudoniella</taxon>
    </lineage>
</organism>
<dbReference type="AlphaFoldDB" id="A0A8H4QNS6"/>
<feature type="region of interest" description="Disordered" evidence="6">
    <location>
        <begin position="731"/>
        <end position="755"/>
    </location>
</feature>
<keyword evidence="7" id="KW-0812">Transmembrane</keyword>
<feature type="compositionally biased region" description="Acidic residues" evidence="6">
    <location>
        <begin position="944"/>
        <end position="955"/>
    </location>
</feature>
<dbReference type="OrthoDB" id="2687452at2759"/>
<feature type="compositionally biased region" description="Low complexity" evidence="6">
    <location>
        <begin position="888"/>
        <end position="901"/>
    </location>
</feature>
<dbReference type="InterPro" id="IPR013087">
    <property type="entry name" value="Znf_C2H2_type"/>
</dbReference>
<dbReference type="PANTHER" id="PTHR24393">
    <property type="entry name" value="ZINC FINGER PROTEIN"/>
    <property type="match status" value="1"/>
</dbReference>
<feature type="compositionally biased region" description="Polar residues" evidence="6">
    <location>
        <begin position="851"/>
        <end position="877"/>
    </location>
</feature>
<keyword evidence="2" id="KW-0677">Repeat</keyword>
<feature type="compositionally biased region" description="Polar residues" evidence="6">
    <location>
        <begin position="639"/>
        <end position="656"/>
    </location>
</feature>
<feature type="region of interest" description="Disordered" evidence="6">
    <location>
        <begin position="839"/>
        <end position="1049"/>
    </location>
</feature>
<proteinExistence type="predicted"/>
<dbReference type="GO" id="GO:0005634">
    <property type="term" value="C:nucleus"/>
    <property type="evidence" value="ECO:0007669"/>
    <property type="project" value="TreeGrafter"/>
</dbReference>
<feature type="region of interest" description="Disordered" evidence="6">
    <location>
        <begin position="639"/>
        <end position="679"/>
    </location>
</feature>
<evidence type="ECO:0000313" key="9">
    <source>
        <dbReference type="EMBL" id="KAF4614363.1"/>
    </source>
</evidence>
<keyword evidence="4" id="KW-0862">Zinc</keyword>
<feature type="region of interest" description="Disordered" evidence="6">
    <location>
        <begin position="558"/>
        <end position="586"/>
    </location>
</feature>
<feature type="compositionally biased region" description="Polar residues" evidence="6">
    <location>
        <begin position="1023"/>
        <end position="1032"/>
    </location>
</feature>
<feature type="region of interest" description="Disordered" evidence="6">
    <location>
        <begin position="475"/>
        <end position="494"/>
    </location>
</feature>
<dbReference type="EMBL" id="JAAMPI010002367">
    <property type="protein sequence ID" value="KAF4614363.1"/>
    <property type="molecule type" value="Genomic_DNA"/>
</dbReference>
<dbReference type="Gene3D" id="3.30.160.60">
    <property type="entry name" value="Classic Zinc Finger"/>
    <property type="match status" value="3"/>
</dbReference>
<sequence length="1101" mass="122072">MTGLSNEATSYSEAEQESFGISFNLPGQYNQWQSPFLNSVVESSNANVSSFQHHELYKAFLIGASPATNIDITIDPAGSSFSSSEDGQDSYILSYPVNQEYEAELGQSIWNQPVVELKPFPGDLPGPPLGTNGQTWLLNNSLCLNTFGISNEAICDESNKGLVPGYLQKAEPLHANNDAFATTCHECKASLQTKAALDAHAKAAQHSPYSCKCGKLFSREDVLDRHIHSSQRTKTYPCPHCKKYRGAKAFSRRDHLTQHVRGYHHIEPSSDSENSQNSSLLPPTRRQKVLYCPHIGCLYYHNLSPIHRDGPQVLGKKFQTKSELTTHLRHAHDESLFPCTEANCSRVGGRGFFRKRDLLKHLKDFHENTTADRPTVTSAFNPTANEEPIARSDTARLVRRNGTVLGPCKIRRGEVVPGISDDDFHMTSESGVGDYTSFTYTTIDHATSTLTAITTTITGPTSFAYNGVAYSATGPHRPLSTTSKSSTLSTSVSRTPTTMAASASASAAGSPVGGTSTVAMKLGIAFSMIILATLCSALGFYIFRRWRAKQKMERGQNLIPGYNKKGEMEDDESRSSTPDSEPMIFPIPKRTRAHSEASTFANLTEPLDMPYLWTPEPEQPHELSVEKDLALQLSARITTVQSQRRPPHQTFYNPTSTRREPEIIPGGMTAGETLYPPMRDPERIPGGVTAEEMFYSPTRRQPEIIPGEVAREGRSFHPPRELEIIAGMAADERRYGEDPEKDGEEPRENLKERGWPGRSIKEGKVRWIDKYNIITALGLSATPEYCQHRPDLHDCEYLDNKHNYNKAPDANEKSGLSASPWHISQPQETEPYLLLALLNMPPPTQQPDPPSRQNSNTISQSRQSSRSADMATRSTGGLQRLRNDESWVEISSQPSSSSLSSIGDEIVTTGLRVQHDSNQRRRRRVHPGAPRINLEARQTTSSQEEYEESESEEDQVMTSSNERITPATRLLNMPQPELDGGSSDEDDDDENSTALGRRTADPVFTPQPNAFSHPPSQHHRPSAPNSYFPSSRMNHERNPYSRRQSSYNQADHDAALRASLTTLLSIGAAALAVSQNETNHLKIQYQAPNQWVSVSSPSRNS</sequence>